<evidence type="ECO:0000256" key="4">
    <source>
        <dbReference type="ARBA" id="ARBA00023136"/>
    </source>
</evidence>
<dbReference type="Gene3D" id="1.20.1740.10">
    <property type="entry name" value="Amino acid/polyamine transporter I"/>
    <property type="match status" value="1"/>
</dbReference>
<evidence type="ECO:0000313" key="7">
    <source>
        <dbReference type="EMBL" id="CAJ0596926.1"/>
    </source>
</evidence>
<feature type="transmembrane region" description="Helical" evidence="5">
    <location>
        <begin position="293"/>
        <end position="311"/>
    </location>
</feature>
<feature type="transmembrane region" description="Helical" evidence="5">
    <location>
        <begin position="113"/>
        <end position="134"/>
    </location>
</feature>
<name>A0AA36GRE4_CYLNA</name>
<keyword evidence="4 5" id="KW-0472">Membrane</keyword>
<organism evidence="7 8">
    <name type="scientific">Cylicocyclus nassatus</name>
    <name type="common">Nematode worm</name>
    <dbReference type="NCBI Taxonomy" id="53992"/>
    <lineage>
        <taxon>Eukaryota</taxon>
        <taxon>Metazoa</taxon>
        <taxon>Ecdysozoa</taxon>
        <taxon>Nematoda</taxon>
        <taxon>Chromadorea</taxon>
        <taxon>Rhabditida</taxon>
        <taxon>Rhabditina</taxon>
        <taxon>Rhabditomorpha</taxon>
        <taxon>Strongyloidea</taxon>
        <taxon>Strongylidae</taxon>
        <taxon>Cylicocyclus</taxon>
    </lineage>
</organism>
<feature type="transmembrane region" description="Helical" evidence="5">
    <location>
        <begin position="216"/>
        <end position="234"/>
    </location>
</feature>
<keyword evidence="8" id="KW-1185">Reference proteome</keyword>
<dbReference type="Pfam" id="PF01490">
    <property type="entry name" value="Aa_trans"/>
    <property type="match status" value="1"/>
</dbReference>
<comment type="caution">
    <text evidence="7">The sequence shown here is derived from an EMBL/GenBank/DDBJ whole genome shotgun (WGS) entry which is preliminary data.</text>
</comment>
<dbReference type="Proteomes" id="UP001176961">
    <property type="component" value="Unassembled WGS sequence"/>
</dbReference>
<protein>
    <recommendedName>
        <fullName evidence="6">Amino acid transporter transmembrane domain-containing protein</fullName>
    </recommendedName>
</protein>
<feature type="transmembrane region" description="Helical" evidence="5">
    <location>
        <begin position="358"/>
        <end position="379"/>
    </location>
</feature>
<evidence type="ECO:0000256" key="5">
    <source>
        <dbReference type="SAM" id="Phobius"/>
    </source>
</evidence>
<feature type="transmembrane region" description="Helical" evidence="5">
    <location>
        <begin position="332"/>
        <end position="352"/>
    </location>
</feature>
<evidence type="ECO:0000256" key="2">
    <source>
        <dbReference type="ARBA" id="ARBA00022692"/>
    </source>
</evidence>
<accession>A0AA36GRE4</accession>
<feature type="transmembrane region" description="Helical" evidence="5">
    <location>
        <begin position="58"/>
        <end position="81"/>
    </location>
</feature>
<sequence>MKSKGADVRPTGMTLVEKYENLHGYHWLMASVFVVGDMVGGGVVGLPNALANAGLVPGIILICLCALFSGYTGLQLAWSWTMLQRRWPKYRNYCRKPYGEIAYRAIGSHMRSFIALMVCLTQFGFISVLTLLAAKNTSVLLNFFFDLKINFCWMILIIGLVVWPITMLKSPMHFWQVGVFSALSSSIAICLLYVGYFHDAPVCLKESNQRPFDWQHFFMAYGTMVFAFGGHCAFPTLQHDMKKPRLFGRSVWVAYTLITFYYLSIAVGGYLVYGGTVGEAVIHSIQLRWVQQTVNVMITIHVITAIVIAFSPMTQQVEELLKISESFGWQRFLVRSVLFWLLMFVALSAPNFGPLMDLVGATTMSLMTMILPSVFYLFLRASDEKRELISINGEDKDGKDNVTANFAELFTYVPKTILALNCLSLTFGILGGGVATVFSIKELTSYEVSAPCYIQYLKNGLPFVSTSTGSVNCCGPFRNITVSDIDPEGFCARV</sequence>
<dbReference type="GO" id="GO:0015179">
    <property type="term" value="F:L-amino acid transmembrane transporter activity"/>
    <property type="evidence" value="ECO:0007669"/>
    <property type="project" value="TreeGrafter"/>
</dbReference>
<evidence type="ECO:0000256" key="1">
    <source>
        <dbReference type="ARBA" id="ARBA00004141"/>
    </source>
</evidence>
<feature type="transmembrane region" description="Helical" evidence="5">
    <location>
        <begin position="140"/>
        <end position="162"/>
    </location>
</feature>
<evidence type="ECO:0000256" key="3">
    <source>
        <dbReference type="ARBA" id="ARBA00022989"/>
    </source>
</evidence>
<dbReference type="AlphaFoldDB" id="A0AA36GRE4"/>
<feature type="transmembrane region" description="Helical" evidence="5">
    <location>
        <begin position="27"/>
        <end position="46"/>
    </location>
</feature>
<comment type="subcellular location">
    <subcellularLocation>
        <location evidence="1">Membrane</location>
        <topology evidence="1">Multi-pass membrane protein</topology>
    </subcellularLocation>
</comment>
<feature type="transmembrane region" description="Helical" evidence="5">
    <location>
        <begin position="246"/>
        <end position="273"/>
    </location>
</feature>
<reference evidence="7" key="1">
    <citation type="submission" date="2023-07" db="EMBL/GenBank/DDBJ databases">
        <authorList>
            <consortium name="CYATHOMIX"/>
        </authorList>
    </citation>
    <scope>NUCLEOTIDE SEQUENCE</scope>
    <source>
        <strain evidence="7">N/A</strain>
    </source>
</reference>
<dbReference type="InterPro" id="IPR013057">
    <property type="entry name" value="AA_transpt_TM"/>
</dbReference>
<feature type="transmembrane region" description="Helical" evidence="5">
    <location>
        <begin position="174"/>
        <end position="196"/>
    </location>
</feature>
<dbReference type="GO" id="GO:0005774">
    <property type="term" value="C:vacuolar membrane"/>
    <property type="evidence" value="ECO:0007669"/>
    <property type="project" value="TreeGrafter"/>
</dbReference>
<dbReference type="PANTHER" id="PTHR22950:SF703">
    <property type="entry name" value="AMINO ACID TRANSPORTER TRANSMEMBRANE DOMAIN-CONTAINING PROTEIN"/>
    <property type="match status" value="1"/>
</dbReference>
<feature type="domain" description="Amino acid transporter transmembrane" evidence="6">
    <location>
        <begin position="26"/>
        <end position="385"/>
    </location>
</feature>
<evidence type="ECO:0000259" key="6">
    <source>
        <dbReference type="Pfam" id="PF01490"/>
    </source>
</evidence>
<gene>
    <name evidence="7" type="ORF">CYNAS_LOCUS8909</name>
</gene>
<dbReference type="FunFam" id="1.20.1740.10:FF:000052">
    <property type="entry name" value="Lysine histidine transporter-like 3"/>
    <property type="match status" value="1"/>
</dbReference>
<proteinExistence type="predicted"/>
<keyword evidence="3 5" id="KW-1133">Transmembrane helix</keyword>
<keyword evidence="2 5" id="KW-0812">Transmembrane</keyword>
<dbReference type="EMBL" id="CATQJL010000223">
    <property type="protein sequence ID" value="CAJ0596926.1"/>
    <property type="molecule type" value="Genomic_DNA"/>
</dbReference>
<evidence type="ECO:0000313" key="8">
    <source>
        <dbReference type="Proteomes" id="UP001176961"/>
    </source>
</evidence>
<dbReference type="PANTHER" id="PTHR22950">
    <property type="entry name" value="AMINO ACID TRANSPORTER"/>
    <property type="match status" value="1"/>
</dbReference>